<feature type="region of interest" description="Disordered" evidence="1">
    <location>
        <begin position="107"/>
        <end position="130"/>
    </location>
</feature>
<organism evidence="2 3">
    <name type="scientific">Sphingopyxis witflariensis</name>
    <dbReference type="NCBI Taxonomy" id="173675"/>
    <lineage>
        <taxon>Bacteria</taxon>
        <taxon>Pseudomonadati</taxon>
        <taxon>Pseudomonadota</taxon>
        <taxon>Alphaproteobacteria</taxon>
        <taxon>Sphingomonadales</taxon>
        <taxon>Sphingomonadaceae</taxon>
        <taxon>Sphingopyxis</taxon>
    </lineage>
</organism>
<accession>A0A246JY30</accession>
<dbReference type="OrthoDB" id="7507656at2"/>
<comment type="caution">
    <text evidence="2">The sequence shown here is derived from an EMBL/GenBank/DDBJ whole genome shotgun (WGS) entry which is preliminary data.</text>
</comment>
<name>A0A246JY30_9SPHN</name>
<proteinExistence type="predicted"/>
<dbReference type="EMBL" id="NISJ01000004">
    <property type="protein sequence ID" value="OWQ98003.1"/>
    <property type="molecule type" value="Genomic_DNA"/>
</dbReference>
<dbReference type="RefSeq" id="WP_088472618.1">
    <property type="nucleotide sequence ID" value="NZ_NISJ01000004.1"/>
</dbReference>
<dbReference type="Proteomes" id="UP000197097">
    <property type="component" value="Unassembled WGS sequence"/>
</dbReference>
<protein>
    <submittedName>
        <fullName evidence="2">Uncharacterized protein</fullName>
    </submittedName>
</protein>
<gene>
    <name evidence="2" type="ORF">CDQ91_10310</name>
</gene>
<evidence type="ECO:0000313" key="3">
    <source>
        <dbReference type="Proteomes" id="UP000197097"/>
    </source>
</evidence>
<dbReference type="AlphaFoldDB" id="A0A246JY30"/>
<reference evidence="2 3" key="1">
    <citation type="journal article" date="2002" name="Int. J. Syst. Evol. Microbiol.">
        <title>Sphingopyxis witflariensis sp. nov., isolated from activated sludge.</title>
        <authorList>
            <person name="Kampfer P."/>
            <person name="Witzenberger R."/>
            <person name="Denner E.B."/>
            <person name="Busse H.J."/>
            <person name="Neef A."/>
        </authorList>
    </citation>
    <scope>NUCLEOTIDE SEQUENCE [LARGE SCALE GENOMIC DNA]</scope>
    <source>
        <strain evidence="2 3">DSM 14551</strain>
    </source>
</reference>
<evidence type="ECO:0000256" key="1">
    <source>
        <dbReference type="SAM" id="MobiDB-lite"/>
    </source>
</evidence>
<evidence type="ECO:0000313" key="2">
    <source>
        <dbReference type="EMBL" id="OWQ98003.1"/>
    </source>
</evidence>
<keyword evidence="3" id="KW-1185">Reference proteome</keyword>
<sequence length="152" mass="16768">MDDKDNIIPLRPAMQSLALGSFSHRQPLDMDTALEELGRCLTLCAPSGMGSDERRTWLIAAWAEIKDIPIGPFLSACNTARKICDHPAKIVPAIIRDSQELTAAIRRNQSAADPGERKALPAPYREEPDDEQLEVAAMMRDLMSKLRSSDAP</sequence>